<dbReference type="EMBL" id="VLLC01000033">
    <property type="protein sequence ID" value="TWI65798.1"/>
    <property type="molecule type" value="Genomic_DNA"/>
</dbReference>
<gene>
    <name evidence="2" type="ORF">LZ24_02984</name>
</gene>
<name>A0A562R9Q8_9BACT</name>
<proteinExistence type="predicted"/>
<evidence type="ECO:0000256" key="1">
    <source>
        <dbReference type="SAM" id="Phobius"/>
    </source>
</evidence>
<keyword evidence="1" id="KW-0812">Transmembrane</keyword>
<keyword evidence="1" id="KW-0472">Membrane</keyword>
<protein>
    <submittedName>
        <fullName evidence="2">Uncharacterized protein</fullName>
    </submittedName>
</protein>
<comment type="caution">
    <text evidence="2">The sequence shown here is derived from an EMBL/GenBank/DDBJ whole genome shotgun (WGS) entry which is preliminary data.</text>
</comment>
<evidence type="ECO:0000313" key="2">
    <source>
        <dbReference type="EMBL" id="TWI65798.1"/>
    </source>
</evidence>
<dbReference type="AlphaFoldDB" id="A0A562R9Q8"/>
<dbReference type="Proteomes" id="UP000318307">
    <property type="component" value="Unassembled WGS sequence"/>
</dbReference>
<reference evidence="2 3" key="1">
    <citation type="submission" date="2019-07" db="EMBL/GenBank/DDBJ databases">
        <title>Genome sequencing of 100 strains of the haloalkaliphilic chemolithoautotrophic sulfur-oxidizing bacterium Thioalkalivibrio.</title>
        <authorList>
            <person name="Muyzer G."/>
        </authorList>
    </citation>
    <scope>NUCLEOTIDE SEQUENCE [LARGE SCALE GENOMIC DNA]</scope>
    <source>
        <strain evidence="2 3">ASO4-4</strain>
    </source>
</reference>
<evidence type="ECO:0000313" key="3">
    <source>
        <dbReference type="Proteomes" id="UP000318307"/>
    </source>
</evidence>
<feature type="transmembrane region" description="Helical" evidence="1">
    <location>
        <begin position="21"/>
        <end position="53"/>
    </location>
</feature>
<keyword evidence="1" id="KW-1133">Transmembrane helix</keyword>
<sequence length="65" mass="7891">MGFRIVFFKKKEYLKNGEKKALVGCFVGFVCLFIFCVFVYVELCVTFFSLFLWGQGFRRWRWIQL</sequence>
<organism evidence="2 3">
    <name type="scientific">Desulfobotulus alkaliphilus</name>
    <dbReference type="NCBI Taxonomy" id="622671"/>
    <lineage>
        <taxon>Bacteria</taxon>
        <taxon>Pseudomonadati</taxon>
        <taxon>Thermodesulfobacteriota</taxon>
        <taxon>Desulfobacteria</taxon>
        <taxon>Desulfobacterales</taxon>
        <taxon>Desulfobacteraceae</taxon>
        <taxon>Desulfobotulus</taxon>
    </lineage>
</organism>
<keyword evidence="3" id="KW-1185">Reference proteome</keyword>
<accession>A0A562R9Q8</accession>